<keyword evidence="4" id="KW-1185">Reference proteome</keyword>
<dbReference type="InterPro" id="IPR021136">
    <property type="entry name" value="Flagellar_hook_control-like_C"/>
</dbReference>
<evidence type="ECO:0000259" key="2">
    <source>
        <dbReference type="Pfam" id="PF02120"/>
    </source>
</evidence>
<dbReference type="Pfam" id="PF02120">
    <property type="entry name" value="Flg_hook"/>
    <property type="match status" value="1"/>
</dbReference>
<dbReference type="InterPro" id="IPR038610">
    <property type="entry name" value="FliK-like_C_sf"/>
</dbReference>
<evidence type="ECO:0000313" key="3">
    <source>
        <dbReference type="EMBL" id="GLK91557.1"/>
    </source>
</evidence>
<comment type="caution">
    <text evidence="3">The sequence shown here is derived from an EMBL/GenBank/DDBJ whole genome shotgun (WGS) entry which is preliminary data.</text>
</comment>
<evidence type="ECO:0000313" key="4">
    <source>
        <dbReference type="Proteomes" id="UP001143328"/>
    </source>
</evidence>
<dbReference type="EMBL" id="BSFN01000022">
    <property type="protein sequence ID" value="GLK91557.1"/>
    <property type="molecule type" value="Genomic_DNA"/>
</dbReference>
<proteinExistence type="predicted"/>
<name>A0A9W6NI45_9PSED</name>
<dbReference type="AlphaFoldDB" id="A0A9W6NI45"/>
<reference evidence="3" key="2">
    <citation type="submission" date="2023-01" db="EMBL/GenBank/DDBJ databases">
        <authorList>
            <person name="Sun Q."/>
            <person name="Evtushenko L."/>
        </authorList>
    </citation>
    <scope>NUCLEOTIDE SEQUENCE</scope>
    <source>
        <strain evidence="3">VKM B-2935</strain>
    </source>
</reference>
<feature type="domain" description="Flagellar hook-length control protein-like C-terminal" evidence="2">
    <location>
        <begin position="429"/>
        <end position="508"/>
    </location>
</feature>
<accession>A0A9W6NI45</accession>
<gene>
    <name evidence="3" type="ORF">GCM10017655_46210</name>
</gene>
<evidence type="ECO:0000256" key="1">
    <source>
        <dbReference type="SAM" id="MobiDB-lite"/>
    </source>
</evidence>
<protein>
    <submittedName>
        <fullName evidence="3">Flagellar hook-length control protein FliK</fullName>
    </submittedName>
</protein>
<feature type="region of interest" description="Disordered" evidence="1">
    <location>
        <begin position="415"/>
        <end position="434"/>
    </location>
</feature>
<dbReference type="Gene3D" id="3.30.750.140">
    <property type="match status" value="1"/>
</dbReference>
<feature type="compositionally biased region" description="Basic and acidic residues" evidence="1">
    <location>
        <begin position="415"/>
        <end position="424"/>
    </location>
</feature>
<keyword evidence="3" id="KW-0282">Flagellum</keyword>
<dbReference type="RefSeq" id="WP_271197812.1">
    <property type="nucleotide sequence ID" value="NZ_BSFN01000022.1"/>
</dbReference>
<organism evidence="3 4">
    <name type="scientific">Pseudomonas turukhanskensis</name>
    <dbReference type="NCBI Taxonomy" id="1806536"/>
    <lineage>
        <taxon>Bacteria</taxon>
        <taxon>Pseudomonadati</taxon>
        <taxon>Pseudomonadota</taxon>
        <taxon>Gammaproteobacteria</taxon>
        <taxon>Pseudomonadales</taxon>
        <taxon>Pseudomonadaceae</taxon>
        <taxon>Pseudomonas</taxon>
    </lineage>
</organism>
<keyword evidence="3" id="KW-0966">Cell projection</keyword>
<sequence>MSEISSTRPLPAITPTTRPAPSVADAAVKLLQPLGDLMAVGDSTTAEVVSVKDLAQNFQQVLLKLTLSGGQQATVQATTNQPLVPGSTVGVTAVSDTRLSVVMQIAAGGNPLTSLDGDAMPTGTVIQGKVESTQVFVQPQTQQVLNKVVMSLLNTSMAGSKLALETPLSLPVGSLLTAQVQSNQSLAFLPLSGRLDQLELAQQLGSQQARQGSLEGLLKSLQGLSGKEGLPEGLRTSIDKLLGALPDGAQLSDSKGLSQALEKSGMFLEAKLLSGNASGLSQDMKANLLRLIAQILPALPNGTAINPNTIGGNLGQALPVFLRNALGALGQTGVKQPGLTFPLPSKLQKEMEKEGDLESLLKLAAAAVSRLQTHQLSSLAQSQLTPEGNLLTTWQMEIPMRNQQDLVPLQLKMQREDAQEEKQNGKGGKKGQQQEPVWRVELAFDIAPLGPLQVQAQIARGSLTSQLWAEKLSTVQLIDNELGTLRDRLTAAGLNVGELECQQGFPPQGPRTTLEQRWIDDKA</sequence>
<reference evidence="3" key="1">
    <citation type="journal article" date="2014" name="Int. J. Syst. Evol. Microbiol.">
        <title>Complete genome sequence of Corynebacterium casei LMG S-19264T (=DSM 44701T), isolated from a smear-ripened cheese.</title>
        <authorList>
            <consortium name="US DOE Joint Genome Institute (JGI-PGF)"/>
            <person name="Walter F."/>
            <person name="Albersmeier A."/>
            <person name="Kalinowski J."/>
            <person name="Ruckert C."/>
        </authorList>
    </citation>
    <scope>NUCLEOTIDE SEQUENCE</scope>
    <source>
        <strain evidence="3">VKM B-2935</strain>
    </source>
</reference>
<keyword evidence="3" id="KW-0969">Cilium</keyword>
<dbReference type="Proteomes" id="UP001143328">
    <property type="component" value="Unassembled WGS sequence"/>
</dbReference>